<evidence type="ECO:0000256" key="3">
    <source>
        <dbReference type="ARBA" id="ARBA00022989"/>
    </source>
</evidence>
<dbReference type="Gene3D" id="1.20.1540.10">
    <property type="entry name" value="Rhomboid-like"/>
    <property type="match status" value="1"/>
</dbReference>
<dbReference type="InterPro" id="IPR035952">
    <property type="entry name" value="Rhomboid-like_sf"/>
</dbReference>
<proteinExistence type="predicted"/>
<keyword evidence="7" id="KW-1185">Reference proteome</keyword>
<feature type="transmembrane region" description="Helical" evidence="5">
    <location>
        <begin position="128"/>
        <end position="147"/>
    </location>
</feature>
<dbReference type="InterPro" id="IPR013861">
    <property type="entry name" value="TMEM115/Pdh1/Rbl19"/>
</dbReference>
<dbReference type="SMART" id="SM01160">
    <property type="entry name" value="DUF1751"/>
    <property type="match status" value="1"/>
</dbReference>
<comment type="caution">
    <text evidence="6">The sequence shown here is derived from an EMBL/GenBank/DDBJ whole genome shotgun (WGS) entry which is preliminary data.</text>
</comment>
<dbReference type="Proteomes" id="UP000717585">
    <property type="component" value="Unassembled WGS sequence"/>
</dbReference>
<dbReference type="GO" id="GO:0016020">
    <property type="term" value="C:membrane"/>
    <property type="evidence" value="ECO:0007669"/>
    <property type="project" value="UniProtKB-SubCell"/>
</dbReference>
<dbReference type="PANTHER" id="PTHR13377">
    <property type="entry name" value="PLACENTAL PROTEIN 6"/>
    <property type="match status" value="1"/>
</dbReference>
<dbReference type="EMBL" id="JAHDYR010000017">
    <property type="protein sequence ID" value="KAG9394106.1"/>
    <property type="molecule type" value="Genomic_DNA"/>
</dbReference>
<evidence type="ECO:0008006" key="8">
    <source>
        <dbReference type="Google" id="ProtNLM"/>
    </source>
</evidence>
<reference evidence="6" key="1">
    <citation type="submission" date="2021-05" db="EMBL/GenBank/DDBJ databases">
        <title>A free-living protist that lacks canonical eukaryotic 1 DNA replication and segregation systems.</title>
        <authorList>
            <person name="Salas-Leiva D.E."/>
            <person name="Tromer E.C."/>
            <person name="Curtis B.A."/>
            <person name="Jerlstrom-Hultqvist J."/>
            <person name="Kolisko M."/>
            <person name="Yi Z."/>
            <person name="Salas-Leiva J.S."/>
            <person name="Gallot-Lavallee L."/>
            <person name="Kops G.J.P.L."/>
            <person name="Archibald J.M."/>
            <person name="Simpson A.G.B."/>
            <person name="Roger A.J."/>
        </authorList>
    </citation>
    <scope>NUCLEOTIDE SEQUENCE</scope>
    <source>
        <strain evidence="6">BICM</strain>
    </source>
</reference>
<dbReference type="GO" id="GO:0006890">
    <property type="term" value="P:retrograde vesicle-mediated transport, Golgi to endoplasmic reticulum"/>
    <property type="evidence" value="ECO:0007669"/>
    <property type="project" value="InterPro"/>
</dbReference>
<keyword evidence="3 5" id="KW-1133">Transmembrane helix</keyword>
<feature type="transmembrane region" description="Helical" evidence="5">
    <location>
        <begin position="168"/>
        <end position="184"/>
    </location>
</feature>
<evidence type="ECO:0000256" key="5">
    <source>
        <dbReference type="SAM" id="Phobius"/>
    </source>
</evidence>
<accession>A0A8J6E2B1</accession>
<evidence type="ECO:0000256" key="1">
    <source>
        <dbReference type="ARBA" id="ARBA00004141"/>
    </source>
</evidence>
<evidence type="ECO:0000256" key="4">
    <source>
        <dbReference type="ARBA" id="ARBA00023136"/>
    </source>
</evidence>
<evidence type="ECO:0000313" key="7">
    <source>
        <dbReference type="Proteomes" id="UP000717585"/>
    </source>
</evidence>
<dbReference type="OrthoDB" id="73612at2759"/>
<comment type="subcellular location">
    <subcellularLocation>
        <location evidence="1">Membrane</location>
        <topology evidence="1">Multi-pass membrane protein</topology>
    </subcellularLocation>
</comment>
<dbReference type="PANTHER" id="PTHR13377:SF3">
    <property type="entry name" value="TRANSMEMBRANE PROTEIN 115"/>
    <property type="match status" value="1"/>
</dbReference>
<evidence type="ECO:0000256" key="2">
    <source>
        <dbReference type="ARBA" id="ARBA00022692"/>
    </source>
</evidence>
<keyword evidence="2 5" id="KW-0812">Transmembrane</keyword>
<dbReference type="GO" id="GO:0005794">
    <property type="term" value="C:Golgi apparatus"/>
    <property type="evidence" value="ECO:0007669"/>
    <property type="project" value="TreeGrafter"/>
</dbReference>
<keyword evidence="4 5" id="KW-0472">Membrane</keyword>
<name>A0A8J6E2B1_9EUKA</name>
<feature type="transmembrane region" description="Helical" evidence="5">
    <location>
        <begin position="21"/>
        <end position="50"/>
    </location>
</feature>
<feature type="transmembrane region" description="Helical" evidence="5">
    <location>
        <begin position="100"/>
        <end position="122"/>
    </location>
</feature>
<sequence length="315" mass="35223">MAEQQSQQSRILKLMKYVPPLTQLLIILNVVGYLLSWIPGCTYVFALIPANTTRNFMPWNVITGPMYETHFIELVVNVVAVGVAGSILERLWGSFEFLRYFVSIWLACGIGGFILAVIFFILTMDEEILTRAYLGSTGITMGMLVALKTTPIANNTYTLGKLTLRVEILPLTFLAVYTVVGLTFMRHIPIFVWIGAVYSLVHLQFFHGKTGAGAGLSILPETLQPHADRIRDSLHGPVDRAAGVFARWGRMDEDTRGGRFMKSIITYDVPPSPSAHGELYLNDGEETDAETRRQRALARVQERVRQRTGEVESIV</sequence>
<dbReference type="SUPFAM" id="SSF144091">
    <property type="entry name" value="Rhomboid-like"/>
    <property type="match status" value="1"/>
</dbReference>
<dbReference type="Pfam" id="PF08551">
    <property type="entry name" value="DUF1751"/>
    <property type="match status" value="1"/>
</dbReference>
<feature type="transmembrane region" description="Helical" evidence="5">
    <location>
        <begin position="70"/>
        <end position="88"/>
    </location>
</feature>
<protein>
    <recommendedName>
        <fullName evidence="8">Membrane associated rhomboid family serine protease</fullName>
    </recommendedName>
</protein>
<gene>
    <name evidence="6" type="ORF">J8273_4469</name>
</gene>
<evidence type="ECO:0000313" key="6">
    <source>
        <dbReference type="EMBL" id="KAG9394106.1"/>
    </source>
</evidence>
<dbReference type="AlphaFoldDB" id="A0A8J6E2B1"/>
<organism evidence="6 7">
    <name type="scientific">Carpediemonas membranifera</name>
    <dbReference type="NCBI Taxonomy" id="201153"/>
    <lineage>
        <taxon>Eukaryota</taxon>
        <taxon>Metamonada</taxon>
        <taxon>Carpediemonas-like organisms</taxon>
        <taxon>Carpediemonas</taxon>
    </lineage>
</organism>